<keyword evidence="8 11" id="KW-0175">Coiled coil</keyword>
<feature type="region of interest" description="Disordered" evidence="12">
    <location>
        <begin position="1"/>
        <end position="31"/>
    </location>
</feature>
<evidence type="ECO:0000256" key="12">
    <source>
        <dbReference type="SAM" id="MobiDB-lite"/>
    </source>
</evidence>
<evidence type="ECO:0000259" key="13">
    <source>
        <dbReference type="Pfam" id="PF13476"/>
    </source>
</evidence>
<dbReference type="EMBL" id="MN307109">
    <property type="protein sequence ID" value="QIC49992.1"/>
    <property type="molecule type" value="Genomic_DNA"/>
</dbReference>
<evidence type="ECO:0000256" key="8">
    <source>
        <dbReference type="ARBA" id="ARBA00023054"/>
    </source>
</evidence>
<dbReference type="GO" id="GO:0005634">
    <property type="term" value="C:nucleus"/>
    <property type="evidence" value="ECO:0007669"/>
    <property type="project" value="UniProtKB-SubCell"/>
</dbReference>
<name>A0A6C0WZ44_ACTEQ</name>
<comment type="similarity">
    <text evidence="3">Belongs to the SMC family. SMC5 subfamily.</text>
</comment>
<evidence type="ECO:0000256" key="3">
    <source>
        <dbReference type="ARBA" id="ARBA00010171"/>
    </source>
</evidence>
<dbReference type="SUPFAM" id="SSF52540">
    <property type="entry name" value="P-loop containing nucleoside triphosphate hydrolases"/>
    <property type="match status" value="1"/>
</dbReference>
<keyword evidence="5" id="KW-0158">Chromosome</keyword>
<organism evidence="14">
    <name type="scientific">Actinia equina</name>
    <name type="common">Beadlet anemone</name>
    <dbReference type="NCBI Taxonomy" id="6106"/>
    <lineage>
        <taxon>Eukaryota</taxon>
        <taxon>Metazoa</taxon>
        <taxon>Cnidaria</taxon>
        <taxon>Anthozoa</taxon>
        <taxon>Hexacorallia</taxon>
        <taxon>Actiniaria</taxon>
        <taxon>Actiniidae</taxon>
        <taxon>Actinia</taxon>
    </lineage>
</organism>
<protein>
    <recommendedName>
        <fullName evidence="4">Structural maintenance of chromosomes protein 5</fullName>
    </recommendedName>
</protein>
<evidence type="ECO:0000256" key="9">
    <source>
        <dbReference type="ARBA" id="ARBA00023242"/>
    </source>
</evidence>
<evidence type="ECO:0000256" key="7">
    <source>
        <dbReference type="ARBA" id="ARBA00022840"/>
    </source>
</evidence>
<evidence type="ECO:0000256" key="1">
    <source>
        <dbReference type="ARBA" id="ARBA00004123"/>
    </source>
</evidence>
<feature type="coiled-coil region" evidence="11">
    <location>
        <begin position="647"/>
        <end position="726"/>
    </location>
</feature>
<dbReference type="InterPro" id="IPR038729">
    <property type="entry name" value="Rad50/SbcC_AAA"/>
</dbReference>
<dbReference type="PANTHER" id="PTHR45916:SF1">
    <property type="entry name" value="STRUCTURAL MAINTENANCE OF CHROMOSOMES PROTEIN 5"/>
    <property type="match status" value="1"/>
</dbReference>
<dbReference type="GO" id="GO:0030915">
    <property type="term" value="C:Smc5-Smc6 complex"/>
    <property type="evidence" value="ECO:0007669"/>
    <property type="project" value="TreeGrafter"/>
</dbReference>
<keyword evidence="7" id="KW-0067">ATP-binding</keyword>
<comment type="subcellular location">
    <subcellularLocation>
        <location evidence="2">Chromosome</location>
    </subcellularLocation>
    <subcellularLocation>
        <location evidence="1">Nucleus</location>
    </subcellularLocation>
</comment>
<evidence type="ECO:0000256" key="6">
    <source>
        <dbReference type="ARBA" id="ARBA00022741"/>
    </source>
</evidence>
<feature type="domain" description="Rad50/SbcC-type AAA" evidence="13">
    <location>
        <begin position="48"/>
        <end position="382"/>
    </location>
</feature>
<dbReference type="GO" id="GO:0005524">
    <property type="term" value="F:ATP binding"/>
    <property type="evidence" value="ECO:0007669"/>
    <property type="project" value="UniProtKB-KW"/>
</dbReference>
<dbReference type="FunFam" id="3.40.50.300:FF:000793">
    <property type="entry name" value="Structural maintenance of chromosomes protein 5"/>
    <property type="match status" value="1"/>
</dbReference>
<reference evidence="14" key="1">
    <citation type="journal article" date="2020" name="Mar. Genomics">
        <title>The genome of the sea anemone Actinia equina (L.): meiotic toolkit genes and the question of sexual reproduction.</title>
        <authorList>
            <person name="Wilding C.S."/>
            <person name="Fletcher N."/>
            <person name="Smith E.K."/>
            <person name="Prentis P."/>
            <person name="Weedall G.D."/>
            <person name="Stewart Z."/>
        </authorList>
    </citation>
    <scope>NUCLEOTIDE SEQUENCE</scope>
    <source>
        <tissue evidence="14">Red pedal disc</tissue>
    </source>
</reference>
<evidence type="ECO:0000313" key="14">
    <source>
        <dbReference type="EMBL" id="QIC49992.1"/>
    </source>
</evidence>
<dbReference type="GO" id="GO:0003697">
    <property type="term" value="F:single-stranded DNA binding"/>
    <property type="evidence" value="ECO:0007669"/>
    <property type="project" value="TreeGrafter"/>
</dbReference>
<evidence type="ECO:0000256" key="10">
    <source>
        <dbReference type="ARBA" id="ARBA00063886"/>
    </source>
</evidence>
<gene>
    <name evidence="14" type="primary">Smc5</name>
</gene>
<dbReference type="GO" id="GO:0016887">
    <property type="term" value="F:ATP hydrolysis activity"/>
    <property type="evidence" value="ECO:0007669"/>
    <property type="project" value="InterPro"/>
</dbReference>
<feature type="coiled-coil region" evidence="11">
    <location>
        <begin position="216"/>
        <end position="414"/>
    </location>
</feature>
<evidence type="ECO:0000256" key="2">
    <source>
        <dbReference type="ARBA" id="ARBA00004286"/>
    </source>
</evidence>
<keyword evidence="9" id="KW-0539">Nucleus</keyword>
<feature type="compositionally biased region" description="Basic residues" evidence="12">
    <location>
        <begin position="1"/>
        <end position="10"/>
    </location>
</feature>
<dbReference type="Gene3D" id="3.40.50.300">
    <property type="entry name" value="P-loop containing nucleotide triphosphate hydrolases"/>
    <property type="match status" value="2"/>
</dbReference>
<dbReference type="GO" id="GO:0000724">
    <property type="term" value="P:double-strand break repair via homologous recombination"/>
    <property type="evidence" value="ECO:0007669"/>
    <property type="project" value="TreeGrafter"/>
</dbReference>
<dbReference type="PANTHER" id="PTHR45916">
    <property type="entry name" value="STRUCTURAL MAINTENANCE OF CHROMOSOMES PROTEIN 5"/>
    <property type="match status" value="1"/>
</dbReference>
<keyword evidence="6" id="KW-0547">Nucleotide-binding</keyword>
<feature type="coiled-coil region" evidence="11">
    <location>
        <begin position="880"/>
        <end position="907"/>
    </location>
</feature>
<sequence length="1079" mass="125140">MASPAKRTKVVKSEHSSSRKARKSANNGAFRLEKPPSAKGFVDGSIYRVKMKHFVTYDECEFRPGPHLNVLVGPNGTGKSTVVCALCLGLAGSPKLLGRAFEVGEFVKHGHPQALIEVELFNSSGKNYVITREIFREGNRSNWKLNGKPATMKEVQEVTTMLNIQISNLCQFLPQDRVVEFAKMSPQQLLLATEVAVGPIGMSDNHQQLIEMRKKEKELELSLRGKTDHLDKLKEQNQQLEHEVRRFQERERHLEKVQILEKKRPWAEYEEARVKFVELKNLREEAKKKRDITKRQNAPMQQNLSAVETELKELDAAMKQQNDNGNEVIRKAKAKSDQLEKLNDQVEEHMNQLKDMKDQEKRREKKIADLERQIQGTQNELEKLPDQSDLQPQIDEVTNNARRINRELTGIQQQGSRILDEKRHLTAQTQDVTSRLNKLEDMKKLRLQYLRNHNRDTYNAVMWLRENKDKFSHPVHEPILLQVNMHDVNNAKYLEKLISSNDLRSFVFESRDDMKLFFNEVRDKQNLKVNGVTPPDHPLSSFRPSRNIEDLKQYGFQCYLKELFTAPDAVMKYLCDTYKAHDIPLGNDWTTNNAEKVINESGIMHFYTPTSRYIVKRSKYGNRERSTLVENIRDARFFNIAVDMVAKRQLEAELQEVKSQLQTMNANYQQLKEQETALTSQLEELRNSKKTLTSQLQRRRTLANQLENKQKMLETVKDEAPNLEAEESKVQKSIDKTNSKRAEVLVQFKDGIKQCVNVCKEKVRISLQHARLSAEKTRIGNQFREAQEQVKKAEDEYEAAQANLEDQRRRARNLKKTAHDKTGIPEGEEVPSSLRDAFKLYPDTLDEIDELIHEQRARAECNYQTDPGVVKEYDKRKKDINNITTQVETQESDLQSKQQEISDLKERWLTPLEDLISKINVKYGQFFRMMGCAGEVSLAKDQGENEYDKYGIQIRVKFRAKDSLHVLNPHHQSGGERSVSTMLYLMSIQEMTSCPFRVVDEINQGMDPNNERRVFELVVQTACKENTAQYFLITPKLLPDLCYTDKMTILCVFNGHWMLPHTKWNLQGFIKKRRALSAA</sequence>
<evidence type="ECO:0000256" key="5">
    <source>
        <dbReference type="ARBA" id="ARBA00022454"/>
    </source>
</evidence>
<proteinExistence type="inferred from homology"/>
<dbReference type="FunFam" id="3.40.50.300:FF:001301">
    <property type="entry name" value="Structural maintenance of chromosomes 5"/>
    <property type="match status" value="1"/>
</dbReference>
<dbReference type="OrthoDB" id="10254973at2759"/>
<feature type="coiled-coil region" evidence="11">
    <location>
        <begin position="776"/>
        <end position="821"/>
    </location>
</feature>
<accession>A0A6C0WZ44</accession>
<evidence type="ECO:0000256" key="11">
    <source>
        <dbReference type="SAM" id="Coils"/>
    </source>
</evidence>
<dbReference type="AlphaFoldDB" id="A0A6C0WZ44"/>
<evidence type="ECO:0000256" key="4">
    <source>
        <dbReference type="ARBA" id="ARBA00018687"/>
    </source>
</evidence>
<dbReference type="Pfam" id="PF13476">
    <property type="entry name" value="AAA_23"/>
    <property type="match status" value="1"/>
</dbReference>
<comment type="subunit">
    <text evidence="10">Forms a heterodimer with smc6. Component of the SMC5-SMC6 complex which consists at least of smc5, smc6, nsmce2, nsmce1 and nsmce4a.</text>
</comment>
<dbReference type="InterPro" id="IPR027417">
    <property type="entry name" value="P-loop_NTPase"/>
</dbReference>